<evidence type="ECO:0000256" key="2">
    <source>
        <dbReference type="ARBA" id="ARBA00022714"/>
    </source>
</evidence>
<sequence>MYVCHCNVVTDRDVLESIANGARCVADVARETGAGRTCGNCISSLRELVCQHCPVGAERRTEEHAAERELGVAGAAR</sequence>
<evidence type="ECO:0000256" key="6">
    <source>
        <dbReference type="ARBA" id="ARBA00023014"/>
    </source>
</evidence>
<dbReference type="Gene3D" id="1.10.10.1100">
    <property type="entry name" value="BFD-like [2Fe-2S]-binding domain"/>
    <property type="match status" value="1"/>
</dbReference>
<keyword evidence="11" id="KW-1185">Reference proteome</keyword>
<keyword evidence="1" id="KW-0813">Transport</keyword>
<evidence type="ECO:0000256" key="3">
    <source>
        <dbReference type="ARBA" id="ARBA00022723"/>
    </source>
</evidence>
<dbReference type="PANTHER" id="PTHR37424">
    <property type="entry name" value="BACTERIOFERRITIN-ASSOCIATED FERREDOXIN"/>
    <property type="match status" value="1"/>
</dbReference>
<keyword evidence="6" id="KW-0411">Iron-sulfur</keyword>
<dbReference type="GO" id="GO:0051537">
    <property type="term" value="F:2 iron, 2 sulfur cluster binding"/>
    <property type="evidence" value="ECO:0007669"/>
    <property type="project" value="UniProtKB-KW"/>
</dbReference>
<accession>A0A238YPN7</accession>
<dbReference type="GO" id="GO:0046872">
    <property type="term" value="F:metal ion binding"/>
    <property type="evidence" value="ECO:0007669"/>
    <property type="project" value="UniProtKB-KW"/>
</dbReference>
<dbReference type="Pfam" id="PF04324">
    <property type="entry name" value="Fer2_BFD"/>
    <property type="match status" value="1"/>
</dbReference>
<evidence type="ECO:0000256" key="1">
    <source>
        <dbReference type="ARBA" id="ARBA00022448"/>
    </source>
</evidence>
<keyword evidence="2" id="KW-0001">2Fe-2S</keyword>
<dbReference type="InterPro" id="IPR052371">
    <property type="entry name" value="BFD-associated_ferredoxin"/>
</dbReference>
<evidence type="ECO:0000256" key="4">
    <source>
        <dbReference type="ARBA" id="ARBA00022982"/>
    </source>
</evidence>
<dbReference type="InterPro" id="IPR007419">
    <property type="entry name" value="BFD-like_2Fe2S-bd_dom"/>
</dbReference>
<gene>
    <name evidence="10" type="ORF">SAMN06272737_12173</name>
</gene>
<evidence type="ECO:0000256" key="8">
    <source>
        <dbReference type="ARBA" id="ARBA00046332"/>
    </source>
</evidence>
<evidence type="ECO:0000256" key="7">
    <source>
        <dbReference type="ARBA" id="ARBA00039386"/>
    </source>
</evidence>
<dbReference type="AlphaFoldDB" id="A0A238YPN7"/>
<dbReference type="InterPro" id="IPR041854">
    <property type="entry name" value="BFD-like_2Fe2S-bd_dom_sf"/>
</dbReference>
<evidence type="ECO:0000313" key="11">
    <source>
        <dbReference type="Proteomes" id="UP000198403"/>
    </source>
</evidence>
<evidence type="ECO:0000256" key="5">
    <source>
        <dbReference type="ARBA" id="ARBA00023004"/>
    </source>
</evidence>
<organism evidence="10 11">
    <name type="scientific">Blastococcus mobilis</name>
    <dbReference type="NCBI Taxonomy" id="1938746"/>
    <lineage>
        <taxon>Bacteria</taxon>
        <taxon>Bacillati</taxon>
        <taxon>Actinomycetota</taxon>
        <taxon>Actinomycetes</taxon>
        <taxon>Geodermatophilales</taxon>
        <taxon>Geodermatophilaceae</taxon>
        <taxon>Blastococcus</taxon>
    </lineage>
</organism>
<protein>
    <recommendedName>
        <fullName evidence="7">Bacterioferritin-associated ferredoxin</fullName>
    </recommendedName>
</protein>
<feature type="domain" description="BFD-like [2Fe-2S]-binding" evidence="9">
    <location>
        <begin position="2"/>
        <end position="49"/>
    </location>
</feature>
<reference evidence="10 11" key="1">
    <citation type="submission" date="2017-06" db="EMBL/GenBank/DDBJ databases">
        <authorList>
            <person name="Kim H.J."/>
            <person name="Triplett B.A."/>
        </authorList>
    </citation>
    <scope>NUCLEOTIDE SEQUENCE [LARGE SCALE GENOMIC DNA]</scope>
    <source>
        <strain evidence="10 11">DSM 44272</strain>
    </source>
</reference>
<evidence type="ECO:0000313" key="10">
    <source>
        <dbReference type="EMBL" id="SNR72778.1"/>
    </source>
</evidence>
<dbReference type="Proteomes" id="UP000198403">
    <property type="component" value="Unassembled WGS sequence"/>
</dbReference>
<evidence type="ECO:0000259" key="9">
    <source>
        <dbReference type="Pfam" id="PF04324"/>
    </source>
</evidence>
<name>A0A238YPN7_9ACTN</name>
<dbReference type="PANTHER" id="PTHR37424:SF1">
    <property type="entry name" value="BACTERIOFERRITIN-ASSOCIATED FERREDOXIN"/>
    <property type="match status" value="1"/>
</dbReference>
<keyword evidence="3" id="KW-0479">Metal-binding</keyword>
<dbReference type="EMBL" id="FZNO01000021">
    <property type="protein sequence ID" value="SNR72778.1"/>
    <property type="molecule type" value="Genomic_DNA"/>
</dbReference>
<dbReference type="RefSeq" id="WP_089337866.1">
    <property type="nucleotide sequence ID" value="NZ_FZNO01000021.1"/>
</dbReference>
<comment type="similarity">
    <text evidence="8">Belongs to the Bfd family.</text>
</comment>
<keyword evidence="4" id="KW-0249">Electron transport</keyword>
<keyword evidence="5" id="KW-0408">Iron</keyword>
<proteinExistence type="inferred from homology"/>
<dbReference type="OrthoDB" id="9815350at2"/>